<evidence type="ECO:0000256" key="2">
    <source>
        <dbReference type="ARBA" id="ARBA00022448"/>
    </source>
</evidence>
<keyword evidence="8" id="KW-1185">Reference proteome</keyword>
<evidence type="ECO:0000313" key="8">
    <source>
        <dbReference type="Proteomes" id="UP000185904"/>
    </source>
</evidence>
<dbReference type="InterPro" id="IPR018494">
    <property type="entry name" value="Oxysterol-bd_CS"/>
</dbReference>
<dbReference type="GeneID" id="34585138"/>
<evidence type="ECO:0008006" key="9">
    <source>
        <dbReference type="Google" id="ProtNLM"/>
    </source>
</evidence>
<keyword evidence="2" id="KW-0813">Transport</keyword>
<dbReference type="GO" id="GO:0032934">
    <property type="term" value="F:sterol binding"/>
    <property type="evidence" value="ECO:0007669"/>
    <property type="project" value="TreeGrafter"/>
</dbReference>
<dbReference type="GO" id="GO:0006869">
    <property type="term" value="P:lipid transport"/>
    <property type="evidence" value="ECO:0007669"/>
    <property type="project" value="UniProtKB-KW"/>
</dbReference>
<dbReference type="GO" id="GO:0005829">
    <property type="term" value="C:cytosol"/>
    <property type="evidence" value="ECO:0007669"/>
    <property type="project" value="TreeGrafter"/>
</dbReference>
<keyword evidence="3" id="KW-0445">Lipid transport</keyword>
<dbReference type="Gene3D" id="2.40.160.120">
    <property type="match status" value="1"/>
</dbReference>
<dbReference type="PANTHER" id="PTHR10972:SF102">
    <property type="entry name" value="OXYSTEROL-BINDING PROTEIN"/>
    <property type="match status" value="1"/>
</dbReference>
<feature type="compositionally biased region" description="Polar residues" evidence="6">
    <location>
        <begin position="525"/>
        <end position="540"/>
    </location>
</feature>
<dbReference type="GO" id="GO:0016020">
    <property type="term" value="C:membrane"/>
    <property type="evidence" value="ECO:0007669"/>
    <property type="project" value="TreeGrafter"/>
</dbReference>
<dbReference type="SUPFAM" id="SSF144000">
    <property type="entry name" value="Oxysterol-binding protein-like"/>
    <property type="match status" value="1"/>
</dbReference>
<sequence>MKHSIGGALRNRSESKSMVMPLYARSLPQADLKIPGNRSSSEDTREAADEDTMVIEPEQGNSEIDLTIPEEKAVLTTNISPVTHYLTTAPWRRPVQNHPPDLHPRGKINARENNKVTRSSEGTSTIKSLRGASSFMAHPDTLLPMPSIDDPIERFISVVKFYLSGWHIRPAGVKKPLNPILGEVFTCWWEYPDKTRGYYISEQTSHHPPKSSYFFMAPHHHIRVDGTLKPRSKFLGNSAASMMEGISYLRFTNRGKSKGGEKYILTQPNMYARGILFGKMKYELGDHSYVRCPENGLAADIEFKTKGWVGGTYNAIGGVIRNERTGEVLYELSGYWSGEMTIKNTKTGQKKVLFDATHAKHAPPLTRPIEEQGERESQRLWNSTVQAVHARDHEVATTEKAKIEDRQREEAKRREELGVEWKPKLFRRVDARPGSPEEGEEDLEWIINAHLDPKASPDELVEKILSIAPILPGQVATSDQETRRHSLVQNEHGSHQAGGHLHASDNLIDFDSRPPSTAPPEKHSTQGNSQSQHTEQQKTANLMDDDHEEMSHMNNQMSKMNMHEAMVPEGQKPLRRADTDTSEVDLFVDAES</sequence>
<feature type="region of interest" description="Disordered" evidence="6">
    <location>
        <begin position="30"/>
        <end position="50"/>
    </location>
</feature>
<feature type="compositionally biased region" description="Acidic residues" evidence="6">
    <location>
        <begin position="580"/>
        <end position="592"/>
    </location>
</feature>
<dbReference type="AlphaFoldDB" id="A0A178DCJ5"/>
<evidence type="ECO:0000256" key="1">
    <source>
        <dbReference type="ARBA" id="ARBA00008842"/>
    </source>
</evidence>
<accession>A0A178DCJ5</accession>
<dbReference type="EMBL" id="LVCJ01000007">
    <property type="protein sequence ID" value="OAL38963.1"/>
    <property type="molecule type" value="Genomic_DNA"/>
</dbReference>
<comment type="similarity">
    <text evidence="1 5">Belongs to the OSBP family.</text>
</comment>
<dbReference type="Pfam" id="PF01237">
    <property type="entry name" value="Oxysterol_BP"/>
    <property type="match status" value="2"/>
</dbReference>
<dbReference type="FunFam" id="2.40.160.120:FF:000007">
    <property type="entry name" value="Oxysterol binding protein"/>
    <property type="match status" value="1"/>
</dbReference>
<evidence type="ECO:0000313" key="7">
    <source>
        <dbReference type="EMBL" id="OAL38963.1"/>
    </source>
</evidence>
<dbReference type="GO" id="GO:0032541">
    <property type="term" value="C:cortical endoplasmic reticulum"/>
    <property type="evidence" value="ECO:0007669"/>
    <property type="project" value="TreeGrafter"/>
</dbReference>
<feature type="region of interest" description="Disordered" evidence="6">
    <location>
        <begin position="490"/>
        <end position="592"/>
    </location>
</feature>
<keyword evidence="4" id="KW-0446">Lipid-binding</keyword>
<evidence type="ECO:0000256" key="4">
    <source>
        <dbReference type="ARBA" id="ARBA00023121"/>
    </source>
</evidence>
<evidence type="ECO:0000256" key="3">
    <source>
        <dbReference type="ARBA" id="ARBA00023055"/>
    </source>
</evidence>
<proteinExistence type="inferred from homology"/>
<name>A0A178DCJ5_9EURO</name>
<dbReference type="PANTHER" id="PTHR10972">
    <property type="entry name" value="OXYSTEROL-BINDING PROTEIN-RELATED"/>
    <property type="match status" value="1"/>
</dbReference>
<evidence type="ECO:0000256" key="5">
    <source>
        <dbReference type="RuleBase" id="RU003844"/>
    </source>
</evidence>
<dbReference type="InterPro" id="IPR037239">
    <property type="entry name" value="OSBP_sf"/>
</dbReference>
<dbReference type="Proteomes" id="UP000185904">
    <property type="component" value="Unassembled WGS sequence"/>
</dbReference>
<evidence type="ECO:0000256" key="6">
    <source>
        <dbReference type="SAM" id="MobiDB-lite"/>
    </source>
</evidence>
<dbReference type="PROSITE" id="PS01013">
    <property type="entry name" value="OSBP"/>
    <property type="match status" value="1"/>
</dbReference>
<organism evidence="7 8">
    <name type="scientific">Fonsecaea nubica</name>
    <dbReference type="NCBI Taxonomy" id="856822"/>
    <lineage>
        <taxon>Eukaryota</taxon>
        <taxon>Fungi</taxon>
        <taxon>Dikarya</taxon>
        <taxon>Ascomycota</taxon>
        <taxon>Pezizomycotina</taxon>
        <taxon>Eurotiomycetes</taxon>
        <taxon>Chaetothyriomycetidae</taxon>
        <taxon>Chaetothyriales</taxon>
        <taxon>Herpotrichiellaceae</taxon>
        <taxon>Fonsecaea</taxon>
    </lineage>
</organism>
<protein>
    <recommendedName>
        <fullName evidence="9">Oxysterol-binding protein</fullName>
    </recommendedName>
</protein>
<reference evidence="7 8" key="1">
    <citation type="submission" date="2016-03" db="EMBL/GenBank/DDBJ databases">
        <title>The draft genome sequence of Fonsecaea nubica causative agent of cutaneous subcutaneous infection in human host.</title>
        <authorList>
            <person name="Costa F."/>
            <person name="Sybren D.H."/>
            <person name="Raittz R.T."/>
            <person name="Weiss V.A."/>
            <person name="Leao A.C."/>
            <person name="Gomes R."/>
            <person name="De Souza E.M."/>
            <person name="Pedrosa F.O."/>
            <person name="Steffens M.B."/>
            <person name="Bombassaro A."/>
            <person name="Tadra-Sfeir M.Z."/>
            <person name="Moreno L.F."/>
            <person name="Najafzadeh M.J."/>
            <person name="Felipe M.S."/>
            <person name="Teixeira M."/>
            <person name="Sun J."/>
            <person name="Xi L."/>
            <person name="Castro M.A."/>
            <person name="Vicente V.A."/>
        </authorList>
    </citation>
    <scope>NUCLEOTIDE SEQUENCE [LARGE SCALE GENOMIC DNA]</scope>
    <source>
        <strain evidence="7 8">CBS 269.64</strain>
    </source>
</reference>
<dbReference type="OrthoDB" id="14833at2759"/>
<dbReference type="RefSeq" id="XP_022503975.1">
    <property type="nucleotide sequence ID" value="XM_022640020.1"/>
</dbReference>
<comment type="caution">
    <text evidence="7">The sequence shown here is derived from an EMBL/GenBank/DDBJ whole genome shotgun (WGS) entry which is preliminary data.</text>
</comment>
<dbReference type="InterPro" id="IPR000648">
    <property type="entry name" value="Oxysterol-bd"/>
</dbReference>
<dbReference type="Gene3D" id="3.30.70.3490">
    <property type="match status" value="1"/>
</dbReference>
<gene>
    <name evidence="7" type="ORF">AYO20_01714</name>
</gene>